<dbReference type="KEGG" id="tti:THITH_10715"/>
<dbReference type="SUPFAM" id="SSF54001">
    <property type="entry name" value="Cysteine proteinases"/>
    <property type="match status" value="1"/>
</dbReference>
<dbReference type="AlphaFoldDB" id="W0DNR2"/>
<dbReference type="Proteomes" id="UP000005289">
    <property type="component" value="Chromosome"/>
</dbReference>
<dbReference type="OrthoDB" id="9804872at2"/>
<dbReference type="InterPro" id="IPR002931">
    <property type="entry name" value="Transglutaminase-like"/>
</dbReference>
<name>W0DNR2_9GAMM</name>
<dbReference type="InterPro" id="IPR038765">
    <property type="entry name" value="Papain-like_cys_pep_sf"/>
</dbReference>
<accession>W0DNR2</accession>
<keyword evidence="1" id="KW-0472">Membrane</keyword>
<evidence type="ECO:0000259" key="2">
    <source>
        <dbReference type="SMART" id="SM00460"/>
    </source>
</evidence>
<dbReference type="PANTHER" id="PTHR42736">
    <property type="entry name" value="PROTEIN-GLUTAMINE GAMMA-GLUTAMYLTRANSFERASE"/>
    <property type="match status" value="1"/>
</dbReference>
<dbReference type="Pfam" id="PF11992">
    <property type="entry name" value="TgpA_N"/>
    <property type="match status" value="1"/>
</dbReference>
<dbReference type="STRING" id="713585.THITH_10715"/>
<dbReference type="InterPro" id="IPR021878">
    <property type="entry name" value="TgpA_N"/>
</dbReference>
<dbReference type="SMART" id="SM00460">
    <property type="entry name" value="TGc"/>
    <property type="match status" value="1"/>
</dbReference>
<dbReference type="HOGENOM" id="CLU_012397_0_0_6"/>
<dbReference type="InterPro" id="IPR052901">
    <property type="entry name" value="Bact_TGase-like"/>
</dbReference>
<feature type="transmembrane region" description="Helical" evidence="1">
    <location>
        <begin position="64"/>
        <end position="80"/>
    </location>
</feature>
<evidence type="ECO:0000313" key="3">
    <source>
        <dbReference type="EMBL" id="AHE98638.1"/>
    </source>
</evidence>
<dbReference type="Pfam" id="PF13559">
    <property type="entry name" value="DUF4129"/>
    <property type="match status" value="1"/>
</dbReference>
<dbReference type="Gene3D" id="3.10.620.30">
    <property type="match status" value="1"/>
</dbReference>
<feature type="transmembrane region" description="Helical" evidence="1">
    <location>
        <begin position="135"/>
        <end position="156"/>
    </location>
</feature>
<feature type="transmembrane region" description="Helical" evidence="1">
    <location>
        <begin position="556"/>
        <end position="577"/>
    </location>
</feature>
<keyword evidence="1" id="KW-1133">Transmembrane helix</keyword>
<keyword evidence="4" id="KW-1185">Reference proteome</keyword>
<sequence length="677" mass="76303">MNHPFTRPAGSGAELLGLWATLVAVPVAALPHAWEQPPWVTAFVLGAWIWRAAIHAGNARIPSLWVMTLLVLAGGALTVAEFGTLFGQQAGTALLLVMVALKLLEIRSRRDLVVTLFLAYFVVVTTYFFNQSIQIGAYSLLSAWVITAALIQVHGARRLEVTRLARRSAAMILHALPFMLILFLLFPRIPGPIWGQPEPDRSAAQTGLSDRMEPGDIAQLLENQATVLRVRFDGPVPPQHQQYWRALVMTGYDGRRWYADRNRPEIPSDDPEPTDIGYTATLEPTRERYLPVLEYPVALPGHATLQDNFQVTTRNRVDSRLQYTASARPDAPPGWPLAADERARTLALPAGAAPRARVQAGLWRASHGDDDMAIVQEALALFAGDPYRYTLRPPRLQGDRTDAFLFETRAGYCEHYASALAVLMRAADIPARVITGYQGGQWMDAGQYLRLRQADAHAWTEVWLEQAGWVRVDPTAAIAPERIETGLSGLFGDDADAPAFLRRSGLSWTGQWRLQLSDWYDLLTFRWESLVLAFDPERQEELFARFGLDATDWRSVLLALAMAFGALAAFAGALLWLRRPRSTRDVAQRALDRLCRRLNRQGLPRRPAHESAQHYLQRMRRARPELAAPLAHFAEAYLHLRYAPLDHPEQERYRMQLRQALREARLPRQRRFGWRAP</sequence>
<feature type="transmembrane region" description="Helical" evidence="1">
    <location>
        <begin position="111"/>
        <end position="129"/>
    </location>
</feature>
<protein>
    <submittedName>
        <fullName evidence="3">Transglutaminase</fullName>
    </submittedName>
</protein>
<evidence type="ECO:0000256" key="1">
    <source>
        <dbReference type="SAM" id="Phobius"/>
    </source>
</evidence>
<keyword evidence="1" id="KW-0812">Transmembrane</keyword>
<dbReference type="PANTHER" id="PTHR42736:SF1">
    <property type="entry name" value="PROTEIN-GLUTAMINE GAMMA-GLUTAMYLTRANSFERASE"/>
    <property type="match status" value="1"/>
</dbReference>
<dbReference type="RefSeq" id="WP_006748168.1">
    <property type="nucleotide sequence ID" value="NZ_CP007029.1"/>
</dbReference>
<dbReference type="Pfam" id="PF01841">
    <property type="entry name" value="Transglut_core"/>
    <property type="match status" value="1"/>
</dbReference>
<feature type="transmembrane region" description="Helical" evidence="1">
    <location>
        <begin position="168"/>
        <end position="186"/>
    </location>
</feature>
<dbReference type="EMBL" id="CP007029">
    <property type="protein sequence ID" value="AHE98638.1"/>
    <property type="molecule type" value="Genomic_DNA"/>
</dbReference>
<organism evidence="3 4">
    <name type="scientific">Thioalkalivibrio paradoxus ARh 1</name>
    <dbReference type="NCBI Taxonomy" id="713585"/>
    <lineage>
        <taxon>Bacteria</taxon>
        <taxon>Pseudomonadati</taxon>
        <taxon>Pseudomonadota</taxon>
        <taxon>Gammaproteobacteria</taxon>
        <taxon>Chromatiales</taxon>
        <taxon>Ectothiorhodospiraceae</taxon>
        <taxon>Thioalkalivibrio</taxon>
    </lineage>
</organism>
<reference evidence="3 4" key="1">
    <citation type="submission" date="2013-12" db="EMBL/GenBank/DDBJ databases">
        <authorList>
            <consortium name="DOE Joint Genome Institute"/>
            <person name="Muyzer G."/>
            <person name="Huntemann M."/>
            <person name="Han J."/>
            <person name="Chen A."/>
            <person name="Kyrpides N."/>
            <person name="Mavromatis K."/>
            <person name="Markowitz V."/>
            <person name="Palaniappan K."/>
            <person name="Ivanova N."/>
            <person name="Schaumberg A."/>
            <person name="Pati A."/>
            <person name="Liolios K."/>
            <person name="Nordberg H.P."/>
            <person name="Cantor M.N."/>
            <person name="Hua S.X."/>
            <person name="Woyke T."/>
        </authorList>
    </citation>
    <scope>NUCLEOTIDE SEQUENCE [LARGE SCALE GENOMIC DNA]</scope>
    <source>
        <strain evidence="3 4">ARh 1</strain>
    </source>
</reference>
<gene>
    <name evidence="3" type="ORF">THITH_10715</name>
</gene>
<dbReference type="InterPro" id="IPR025403">
    <property type="entry name" value="TgpA-like_C"/>
</dbReference>
<feature type="domain" description="Transglutaminase-like" evidence="2">
    <location>
        <begin position="405"/>
        <end position="476"/>
    </location>
</feature>
<evidence type="ECO:0000313" key="4">
    <source>
        <dbReference type="Proteomes" id="UP000005289"/>
    </source>
</evidence>
<proteinExistence type="predicted"/>